<name>A0A3N1PDQ2_9GAMM</name>
<comment type="caution">
    <text evidence="4">The sequence shown here is derived from an EMBL/GenBank/DDBJ whole genome shotgun (WGS) entry which is preliminary data.</text>
</comment>
<keyword evidence="2" id="KW-0732">Signal</keyword>
<evidence type="ECO:0000256" key="2">
    <source>
        <dbReference type="SAM" id="SignalP"/>
    </source>
</evidence>
<dbReference type="GO" id="GO:0009253">
    <property type="term" value="P:peptidoglycan catabolic process"/>
    <property type="evidence" value="ECO:0007669"/>
    <property type="project" value="TreeGrafter"/>
</dbReference>
<evidence type="ECO:0000313" key="5">
    <source>
        <dbReference type="Proteomes" id="UP000268033"/>
    </source>
</evidence>
<dbReference type="EMBL" id="RJUL01000005">
    <property type="protein sequence ID" value="ROQ25968.1"/>
    <property type="molecule type" value="Genomic_DNA"/>
</dbReference>
<dbReference type="PANTHER" id="PTHR30163">
    <property type="entry name" value="MEMBRANE-BOUND LYTIC MUREIN TRANSGLYCOSYLASE B"/>
    <property type="match status" value="1"/>
</dbReference>
<proteinExistence type="predicted"/>
<dbReference type="Proteomes" id="UP000268033">
    <property type="component" value="Unassembled WGS sequence"/>
</dbReference>
<dbReference type="InterPro" id="IPR023346">
    <property type="entry name" value="Lysozyme-like_dom_sf"/>
</dbReference>
<reference evidence="4 5" key="1">
    <citation type="submission" date="2018-11" db="EMBL/GenBank/DDBJ databases">
        <title>Genomic Encyclopedia of Type Strains, Phase IV (KMG-IV): sequencing the most valuable type-strain genomes for metagenomic binning, comparative biology and taxonomic classification.</title>
        <authorList>
            <person name="Goeker M."/>
        </authorList>
    </citation>
    <scope>NUCLEOTIDE SEQUENCE [LARGE SCALE GENOMIC DNA]</scope>
    <source>
        <strain evidence="4 5">DSM 21945</strain>
    </source>
</reference>
<dbReference type="GO" id="GO:0008933">
    <property type="term" value="F:peptidoglycan lytic transglycosylase activity"/>
    <property type="evidence" value="ECO:0007669"/>
    <property type="project" value="TreeGrafter"/>
</dbReference>
<evidence type="ECO:0000313" key="4">
    <source>
        <dbReference type="EMBL" id="ROQ25968.1"/>
    </source>
</evidence>
<dbReference type="CDD" id="cd13399">
    <property type="entry name" value="Slt35-like"/>
    <property type="match status" value="1"/>
</dbReference>
<feature type="chain" id="PRO_5017952103" evidence="2">
    <location>
        <begin position="19"/>
        <end position="313"/>
    </location>
</feature>
<sequence>MTKWKWGLALLCSLPAWAQIPQDQAQTLAQLSGLTEQQVQDAMAGVEKNQKILDAIATPWEAKPWYQYRPIFITPERLKKGLAFWRANEALLQQAEAQYQVPAAVIVAIIGVETYYGAHMGTYPVRDALYTLGFYYPARGAFFTKELGQYLKLAQQQGWQQSPLGSYAGAMGMGQFIPSSYQHYAVDFDGDGKRDLFASNADAIGSVANYFHEHGWQMGEPVLAGATVKGKAPLTDGLELDTTLGALAKAGVSPAIAMDGATPAKLFAFEQKDGTDYQVAFHNFYVITRYNRSPLYARAVWTLAQQLEHAHGK</sequence>
<dbReference type="RefSeq" id="WP_123421661.1">
    <property type="nucleotide sequence ID" value="NZ_RJUL01000005.1"/>
</dbReference>
<feature type="active site" evidence="1">
    <location>
        <position position="113"/>
    </location>
</feature>
<dbReference type="NCBIfam" id="TIGR02282">
    <property type="entry name" value="MltB"/>
    <property type="match status" value="1"/>
</dbReference>
<dbReference type="InterPro" id="IPR011757">
    <property type="entry name" value="Lytic_transglycosylase_MltB"/>
</dbReference>
<dbReference type="InterPro" id="IPR031304">
    <property type="entry name" value="SLT_2"/>
</dbReference>
<dbReference type="PANTHER" id="PTHR30163:SF9">
    <property type="entry name" value="MEMBRANE-BOUND LYTIC MUREIN TRANSGLYCOSYLASE B"/>
    <property type="match status" value="1"/>
</dbReference>
<dbReference type="SUPFAM" id="SSF53955">
    <property type="entry name" value="Lysozyme-like"/>
    <property type="match status" value="1"/>
</dbReference>
<gene>
    <name evidence="4" type="ORF">EDC28_105282</name>
</gene>
<dbReference type="Gene3D" id="1.10.530.10">
    <property type="match status" value="1"/>
</dbReference>
<protein>
    <submittedName>
        <fullName evidence="4">Membrane-bound lytic murein transglycosylase B</fullName>
    </submittedName>
</protein>
<accession>A0A3N1PDQ2</accession>
<organism evidence="4 5">
    <name type="scientific">Gallaecimonas pentaromativorans</name>
    <dbReference type="NCBI Taxonomy" id="584787"/>
    <lineage>
        <taxon>Bacteria</taxon>
        <taxon>Pseudomonadati</taxon>
        <taxon>Pseudomonadota</taxon>
        <taxon>Gammaproteobacteria</taxon>
        <taxon>Enterobacterales</taxon>
        <taxon>Gallaecimonadaceae</taxon>
        <taxon>Gallaecimonas</taxon>
    </lineage>
</organism>
<dbReference type="STRING" id="584787.GCA_001247655_01578"/>
<dbReference type="InterPro" id="IPR043426">
    <property type="entry name" value="MltB-like"/>
</dbReference>
<feature type="signal peptide" evidence="2">
    <location>
        <begin position="1"/>
        <end position="18"/>
    </location>
</feature>
<dbReference type="FunFam" id="1.10.8.350:FF:000001">
    <property type="entry name" value="Lytic murein transglycosylase B"/>
    <property type="match status" value="1"/>
</dbReference>
<keyword evidence="5" id="KW-1185">Reference proteome</keyword>
<evidence type="ECO:0000256" key="1">
    <source>
        <dbReference type="PIRSR" id="PIRSR611757-1"/>
    </source>
</evidence>
<feature type="domain" description="Transglycosylase SLT" evidence="3">
    <location>
        <begin position="25"/>
        <end position="305"/>
    </location>
</feature>
<dbReference type="Pfam" id="PF13406">
    <property type="entry name" value="SLT_2"/>
    <property type="match status" value="1"/>
</dbReference>
<dbReference type="AlphaFoldDB" id="A0A3N1PDQ2"/>
<dbReference type="Gene3D" id="1.10.8.350">
    <property type="entry name" value="Bacterial muramidase"/>
    <property type="match status" value="1"/>
</dbReference>
<evidence type="ECO:0000259" key="3">
    <source>
        <dbReference type="Pfam" id="PF13406"/>
    </source>
</evidence>